<dbReference type="PANTHER" id="PTHR33619:SF3">
    <property type="entry name" value="POLYSACCHARIDE EXPORT PROTEIN GFCE-RELATED"/>
    <property type="match status" value="1"/>
</dbReference>
<evidence type="ECO:0000256" key="8">
    <source>
        <dbReference type="ARBA" id="ARBA00023047"/>
    </source>
</evidence>
<keyword evidence="3" id="KW-0813">Transport</keyword>
<dbReference type="Pfam" id="PF02563">
    <property type="entry name" value="Poly_export"/>
    <property type="match status" value="1"/>
</dbReference>
<dbReference type="GO" id="GO:0009279">
    <property type="term" value="C:cell outer membrane"/>
    <property type="evidence" value="ECO:0007669"/>
    <property type="project" value="UniProtKB-SubCell"/>
</dbReference>
<evidence type="ECO:0000256" key="1">
    <source>
        <dbReference type="ARBA" id="ARBA00004571"/>
    </source>
</evidence>
<evidence type="ECO:0000256" key="10">
    <source>
        <dbReference type="ARBA" id="ARBA00023114"/>
    </source>
</evidence>
<dbReference type="PROSITE" id="PS51257">
    <property type="entry name" value="PROKAR_LIPOPROTEIN"/>
    <property type="match status" value="1"/>
</dbReference>
<keyword evidence="6 15" id="KW-0812">Transmembrane</keyword>
<keyword evidence="8" id="KW-0625">Polysaccharide transport</keyword>
<evidence type="ECO:0000256" key="6">
    <source>
        <dbReference type="ARBA" id="ARBA00022692"/>
    </source>
</evidence>
<evidence type="ECO:0000259" key="16">
    <source>
        <dbReference type="Pfam" id="PF02563"/>
    </source>
</evidence>
<dbReference type="Gene3D" id="3.10.560.10">
    <property type="entry name" value="Outer membrane lipoprotein wza domain like"/>
    <property type="match status" value="1"/>
</dbReference>
<feature type="domain" description="Polysaccharide export protein N-terminal" evidence="16">
    <location>
        <begin position="47"/>
        <end position="148"/>
    </location>
</feature>
<evidence type="ECO:0000256" key="2">
    <source>
        <dbReference type="ARBA" id="ARBA00009450"/>
    </source>
</evidence>
<keyword evidence="5" id="KW-0762">Sugar transport</keyword>
<dbReference type="GO" id="GO:0006811">
    <property type="term" value="P:monoatomic ion transport"/>
    <property type="evidence" value="ECO:0007669"/>
    <property type="project" value="UniProtKB-KW"/>
</dbReference>
<feature type="transmembrane region" description="Helical" evidence="15">
    <location>
        <begin position="250"/>
        <end position="269"/>
    </location>
</feature>
<evidence type="ECO:0000256" key="9">
    <source>
        <dbReference type="ARBA" id="ARBA00023065"/>
    </source>
</evidence>
<evidence type="ECO:0000259" key="17">
    <source>
        <dbReference type="Pfam" id="PF22461"/>
    </source>
</evidence>
<dbReference type="Proteomes" id="UP000375690">
    <property type="component" value="Unassembled WGS sequence"/>
</dbReference>
<dbReference type="Pfam" id="PF22461">
    <property type="entry name" value="SLBB_2"/>
    <property type="match status" value="1"/>
</dbReference>
<evidence type="ECO:0000256" key="11">
    <source>
        <dbReference type="ARBA" id="ARBA00023136"/>
    </source>
</evidence>
<sequence length="271" mass="29829">MVMRKLKRLTLGVLLAFLLVSCQSYKKVPYLQDTAFVNDTEQSVRQTGVKVMPKDLLTIAVSCSTPELAAPFNLVRSKTAGGLEEKTAGQGTTPSALQQYLVDNQGNINFPVLGEIHVSGLTKLEIENLIIDKLKVYLKEAPIVTVRIVNYRISVLGEVAKPGSFVISNEKINLLEALAMAGDLTIYGMRDNVKLIRTGQDNKQEIITMDLNKAETVLSPYYQLQQNDIIYVTPNKTKAKNSDIGTNTGLWFSATSILVSLANILVILLNK</sequence>
<keyword evidence="13" id="KW-0998">Cell outer membrane</keyword>
<accession>A0A6A1XPR6</accession>
<dbReference type="InterPro" id="IPR049712">
    <property type="entry name" value="Poly_export"/>
</dbReference>
<feature type="domain" description="SLBB" evidence="17">
    <location>
        <begin position="152"/>
        <end position="232"/>
    </location>
</feature>
<proteinExistence type="inferred from homology"/>
<name>A0A6A1XPR6_BACOV</name>
<evidence type="ECO:0000313" key="19">
    <source>
        <dbReference type="Proteomes" id="UP000375690"/>
    </source>
</evidence>
<comment type="subcellular location">
    <subcellularLocation>
        <location evidence="1">Cell outer membrane</location>
        <topology evidence="1">Multi-pass membrane protein</topology>
    </subcellularLocation>
</comment>
<keyword evidence="14" id="KW-0449">Lipoprotein</keyword>
<gene>
    <name evidence="18" type="ORF">F3B53_11030</name>
</gene>
<evidence type="ECO:0000256" key="7">
    <source>
        <dbReference type="ARBA" id="ARBA00022729"/>
    </source>
</evidence>
<comment type="caution">
    <text evidence="18">The sequence shown here is derived from an EMBL/GenBank/DDBJ whole genome shotgun (WGS) entry which is preliminary data.</text>
</comment>
<evidence type="ECO:0000256" key="14">
    <source>
        <dbReference type="ARBA" id="ARBA00023288"/>
    </source>
</evidence>
<comment type="similarity">
    <text evidence="2">Belongs to the BexD/CtrA/VexA family.</text>
</comment>
<dbReference type="AlphaFoldDB" id="A0A6A1XPR6"/>
<keyword evidence="7" id="KW-0732">Signal</keyword>
<evidence type="ECO:0000256" key="15">
    <source>
        <dbReference type="SAM" id="Phobius"/>
    </source>
</evidence>
<organism evidence="18 19">
    <name type="scientific">Bacteroides ovatus</name>
    <dbReference type="NCBI Taxonomy" id="28116"/>
    <lineage>
        <taxon>Bacteria</taxon>
        <taxon>Pseudomonadati</taxon>
        <taxon>Bacteroidota</taxon>
        <taxon>Bacteroidia</taxon>
        <taxon>Bacteroidales</taxon>
        <taxon>Bacteroidaceae</taxon>
        <taxon>Bacteroides</taxon>
    </lineage>
</organism>
<dbReference type="InterPro" id="IPR003715">
    <property type="entry name" value="Poly_export_N"/>
</dbReference>
<dbReference type="EMBL" id="VWFC01000010">
    <property type="protein sequence ID" value="KAB1326976.1"/>
    <property type="molecule type" value="Genomic_DNA"/>
</dbReference>
<keyword evidence="11 15" id="KW-0472">Membrane</keyword>
<dbReference type="InterPro" id="IPR054765">
    <property type="entry name" value="SLBB_dom"/>
</dbReference>
<keyword evidence="4" id="KW-1134">Transmembrane beta strand</keyword>
<keyword evidence="12" id="KW-0564">Palmitate</keyword>
<dbReference type="GO" id="GO:0015288">
    <property type="term" value="F:porin activity"/>
    <property type="evidence" value="ECO:0007669"/>
    <property type="project" value="UniProtKB-KW"/>
</dbReference>
<reference evidence="18 19" key="1">
    <citation type="journal article" date="2019" name="Nat. Med.">
        <title>A library of human gut bacterial isolates paired with longitudinal multiomics data enables mechanistic microbiome research.</title>
        <authorList>
            <person name="Poyet M."/>
            <person name="Groussin M."/>
            <person name="Gibbons S.M."/>
            <person name="Avila-Pacheco J."/>
            <person name="Jiang X."/>
            <person name="Kearney S.M."/>
            <person name="Perrotta A.R."/>
            <person name="Berdy B."/>
            <person name="Zhao S."/>
            <person name="Lieberman T.D."/>
            <person name="Swanson P.K."/>
            <person name="Smith M."/>
            <person name="Roesemann S."/>
            <person name="Alexander J.E."/>
            <person name="Rich S.A."/>
            <person name="Livny J."/>
            <person name="Vlamakis H."/>
            <person name="Clish C."/>
            <person name="Bullock K."/>
            <person name="Deik A."/>
            <person name="Scott J."/>
            <person name="Pierce K.A."/>
            <person name="Xavier R.J."/>
            <person name="Alm E.J."/>
        </authorList>
    </citation>
    <scope>NUCLEOTIDE SEQUENCE [LARGE SCALE GENOMIC DNA]</scope>
    <source>
        <strain evidence="18 19">BIOML-A2</strain>
    </source>
</reference>
<dbReference type="GO" id="GO:0015159">
    <property type="term" value="F:polysaccharide transmembrane transporter activity"/>
    <property type="evidence" value="ECO:0007669"/>
    <property type="project" value="InterPro"/>
</dbReference>
<evidence type="ECO:0000313" key="18">
    <source>
        <dbReference type="EMBL" id="KAB1326976.1"/>
    </source>
</evidence>
<dbReference type="GO" id="GO:0046930">
    <property type="term" value="C:pore complex"/>
    <property type="evidence" value="ECO:0007669"/>
    <property type="project" value="UniProtKB-KW"/>
</dbReference>
<evidence type="ECO:0000256" key="12">
    <source>
        <dbReference type="ARBA" id="ARBA00023139"/>
    </source>
</evidence>
<keyword evidence="10" id="KW-0626">Porin</keyword>
<protein>
    <submittedName>
        <fullName evidence="18">Polysaccharide export protein</fullName>
    </submittedName>
</protein>
<keyword evidence="15" id="KW-1133">Transmembrane helix</keyword>
<evidence type="ECO:0000256" key="5">
    <source>
        <dbReference type="ARBA" id="ARBA00022597"/>
    </source>
</evidence>
<keyword evidence="9" id="KW-0406">Ion transport</keyword>
<evidence type="ECO:0000256" key="13">
    <source>
        <dbReference type="ARBA" id="ARBA00023237"/>
    </source>
</evidence>
<evidence type="ECO:0000256" key="4">
    <source>
        <dbReference type="ARBA" id="ARBA00022452"/>
    </source>
</evidence>
<dbReference type="PANTHER" id="PTHR33619">
    <property type="entry name" value="POLYSACCHARIDE EXPORT PROTEIN GFCE-RELATED"/>
    <property type="match status" value="1"/>
</dbReference>
<evidence type="ECO:0000256" key="3">
    <source>
        <dbReference type="ARBA" id="ARBA00022448"/>
    </source>
</evidence>